<dbReference type="EMBL" id="MRCA01000002">
    <property type="protein sequence ID" value="OKH15825.1"/>
    <property type="molecule type" value="Genomic_DNA"/>
</dbReference>
<feature type="binding site" evidence="4">
    <location>
        <position position="265"/>
    </location>
    <ligand>
        <name>glycerol</name>
        <dbReference type="ChEBI" id="CHEBI:17754"/>
    </ligand>
</feature>
<name>A0A1U7H431_9CYAN</name>
<dbReference type="GO" id="GO:0016614">
    <property type="term" value="F:oxidoreductase activity, acting on CH-OH group of donors"/>
    <property type="evidence" value="ECO:0007669"/>
    <property type="project" value="InterPro"/>
</dbReference>
<feature type="domain" description="Alcohol dehydrogenase iron-type/glycerol dehydrogenase GldA" evidence="6">
    <location>
        <begin position="24"/>
        <end position="169"/>
    </location>
</feature>
<dbReference type="SUPFAM" id="SSF56796">
    <property type="entry name" value="Dehydroquinate synthase-like"/>
    <property type="match status" value="1"/>
</dbReference>
<proteinExistence type="inferred from homology"/>
<evidence type="ECO:0000313" key="7">
    <source>
        <dbReference type="EMBL" id="OKH15825.1"/>
    </source>
</evidence>
<dbReference type="InterPro" id="IPR016205">
    <property type="entry name" value="Glycerol_DH"/>
</dbReference>
<feature type="binding site" evidence="4">
    <location>
        <position position="281"/>
    </location>
    <ligand>
        <name>glycerol</name>
        <dbReference type="ChEBI" id="CHEBI:17754"/>
    </ligand>
</feature>
<evidence type="ECO:0000313" key="8">
    <source>
        <dbReference type="Proteomes" id="UP000186391"/>
    </source>
</evidence>
<feature type="binding site" evidence="5">
    <location>
        <begin position="110"/>
        <end position="114"/>
    </location>
    <ligand>
        <name>NAD(+)</name>
        <dbReference type="ChEBI" id="CHEBI:57540"/>
    </ligand>
</feature>
<evidence type="ECO:0000256" key="4">
    <source>
        <dbReference type="PIRSR" id="PIRSR000112-1"/>
    </source>
</evidence>
<protein>
    <submittedName>
        <fullName evidence="7">Oxidoreductase</fullName>
    </submittedName>
</protein>
<dbReference type="PANTHER" id="PTHR43616:SF3">
    <property type="entry name" value="HYDROXYCARBOXYLATE DEHYDROGENASE A"/>
    <property type="match status" value="1"/>
</dbReference>
<comment type="similarity">
    <text evidence="1">Belongs to the iron-containing alcohol dehydrogenase family.</text>
</comment>
<dbReference type="PANTHER" id="PTHR43616">
    <property type="entry name" value="GLYCEROL DEHYDROGENASE"/>
    <property type="match status" value="1"/>
</dbReference>
<sequence>MPIHFSEKLSTQTPALLMLLTVAPAKVIRGSQILTQVSNEITRLGHRPLIVTGNHTQKAIQPHLQPLLEHQQLQFALAEYTPDCSEASLKSLRKAAKEHQADVIIGIGGGKALDTAKLLAHQLHLPVVTIPTSAATCAAWTALSNVYSEQGAFLYDVALDRCPDLLILDYDLILTAPPRTLVAGIGDAIAKWYEASVSSGNSDQTLIIAAVQQARVLRDILLQKSAAALQQPGSEVWQQVVDATVLLAGVIGGVGGAQCRTVAAHAVHNGLTHICKSGSIHGEKVAYGILVQLRLEEMIQGNQLAAAARQQLLKFYGEIGLPQTFSDLGLDCVTLGELQKAAEIALAPNSDIHRLPFKVTLEQLMAAMVSTTAPVDNKDSIHRVSTREMNEQVEH</sequence>
<evidence type="ECO:0000256" key="2">
    <source>
        <dbReference type="ARBA" id="ARBA00022723"/>
    </source>
</evidence>
<keyword evidence="5" id="KW-0520">NAD</keyword>
<feature type="binding site" evidence="4">
    <location>
        <position position="187"/>
    </location>
    <ligand>
        <name>glycerol</name>
        <dbReference type="ChEBI" id="CHEBI:17754"/>
    </ligand>
</feature>
<dbReference type="AlphaFoldDB" id="A0A1U7H431"/>
<comment type="caution">
    <text evidence="7">The sequence shown here is derived from an EMBL/GenBank/DDBJ whole genome shotgun (WGS) entry which is preliminary data.</text>
</comment>
<dbReference type="Proteomes" id="UP000186391">
    <property type="component" value="Unassembled WGS sequence"/>
</dbReference>
<keyword evidence="8" id="KW-1185">Reference proteome</keyword>
<feature type="binding site" evidence="5">
    <location>
        <position position="141"/>
    </location>
    <ligand>
        <name>NAD(+)</name>
        <dbReference type="ChEBI" id="CHEBI:57540"/>
    </ligand>
</feature>
<evidence type="ECO:0000256" key="1">
    <source>
        <dbReference type="ARBA" id="ARBA00007358"/>
    </source>
</evidence>
<dbReference type="InterPro" id="IPR018211">
    <property type="entry name" value="ADH_Fe_CS"/>
</dbReference>
<comment type="cofactor">
    <cofactor evidence="4">
        <name>Zn(2+)</name>
        <dbReference type="ChEBI" id="CHEBI:29105"/>
    </cofactor>
    <text evidence="4">Binds 1 zinc ion per subunit.</text>
</comment>
<reference evidence="7 8" key="1">
    <citation type="submission" date="2016-11" db="EMBL/GenBank/DDBJ databases">
        <title>Draft Genome Sequences of Nine Cyanobacterial Strains from Diverse Habitats.</title>
        <authorList>
            <person name="Zhu T."/>
            <person name="Hou S."/>
            <person name="Lu X."/>
            <person name="Hess W.R."/>
        </authorList>
    </citation>
    <scope>NUCLEOTIDE SEQUENCE [LARGE SCALE GENOMIC DNA]</scope>
    <source>
        <strain evidence="7 8">NIES-592</strain>
    </source>
</reference>
<accession>A0A1U7H431</accession>
<keyword evidence="2 4" id="KW-0479">Metal-binding</keyword>
<dbReference type="PIRSF" id="PIRSF000112">
    <property type="entry name" value="Glycerol_dehydrogenase"/>
    <property type="match status" value="1"/>
</dbReference>
<evidence type="ECO:0000256" key="3">
    <source>
        <dbReference type="ARBA" id="ARBA00023002"/>
    </source>
</evidence>
<dbReference type="PROSITE" id="PS00913">
    <property type="entry name" value="ADH_IRON_1"/>
    <property type="match status" value="1"/>
</dbReference>
<dbReference type="Pfam" id="PF00465">
    <property type="entry name" value="Fe-ADH"/>
    <property type="match status" value="1"/>
</dbReference>
<feature type="binding site" evidence="5">
    <location>
        <position position="147"/>
    </location>
    <ligand>
        <name>NAD(+)</name>
        <dbReference type="ChEBI" id="CHEBI:57540"/>
    </ligand>
</feature>
<dbReference type="CDD" id="cd08550">
    <property type="entry name" value="GlyDH-like"/>
    <property type="match status" value="1"/>
</dbReference>
<dbReference type="GO" id="GO:0046872">
    <property type="term" value="F:metal ion binding"/>
    <property type="evidence" value="ECO:0007669"/>
    <property type="project" value="UniProtKB-KW"/>
</dbReference>
<evidence type="ECO:0000259" key="6">
    <source>
        <dbReference type="Pfam" id="PF00465"/>
    </source>
</evidence>
<keyword evidence="3" id="KW-0560">Oxidoreductase</keyword>
<dbReference type="OrthoDB" id="5198708at2"/>
<dbReference type="Gene3D" id="1.20.1090.10">
    <property type="entry name" value="Dehydroquinate synthase-like - alpha domain"/>
    <property type="match status" value="1"/>
</dbReference>
<dbReference type="InterPro" id="IPR001670">
    <property type="entry name" value="ADH_Fe/GldA"/>
</dbReference>
<dbReference type="Gene3D" id="3.40.50.1970">
    <property type="match status" value="1"/>
</dbReference>
<gene>
    <name evidence="7" type="ORF">NIES592_07090</name>
</gene>
<dbReference type="RefSeq" id="WP_073555290.1">
    <property type="nucleotide sequence ID" value="NZ_MRCA01000002.1"/>
</dbReference>
<keyword evidence="4" id="KW-0862">Zinc</keyword>
<organism evidence="7 8">
    <name type="scientific">Fischerella major NIES-592</name>
    <dbReference type="NCBI Taxonomy" id="210994"/>
    <lineage>
        <taxon>Bacteria</taxon>
        <taxon>Bacillati</taxon>
        <taxon>Cyanobacteriota</taxon>
        <taxon>Cyanophyceae</taxon>
        <taxon>Nostocales</taxon>
        <taxon>Hapalosiphonaceae</taxon>
        <taxon>Fischerella</taxon>
    </lineage>
</organism>
<feature type="binding site" evidence="5">
    <location>
        <position position="143"/>
    </location>
    <ligand>
        <name>NAD(+)</name>
        <dbReference type="ChEBI" id="CHEBI:57540"/>
    </ligand>
</feature>
<evidence type="ECO:0000256" key="5">
    <source>
        <dbReference type="PIRSR" id="PIRSR000112-3"/>
    </source>
</evidence>